<keyword evidence="1" id="KW-0472">Membrane</keyword>
<reference evidence="2 3" key="1">
    <citation type="submission" date="2024-04" db="EMBL/GenBank/DDBJ databases">
        <title>Bacillus oryzaecorticis sp. nov., a moderately halophilic bacterium isolated from rice husks.</title>
        <authorList>
            <person name="Zhu H.-S."/>
        </authorList>
    </citation>
    <scope>NUCLEOTIDE SEQUENCE [LARGE SCALE GENOMIC DNA]</scope>
    <source>
        <strain evidence="2 3">ZC255</strain>
    </source>
</reference>
<proteinExistence type="predicted"/>
<evidence type="ECO:0000313" key="2">
    <source>
        <dbReference type="EMBL" id="MEL3974410.1"/>
    </source>
</evidence>
<feature type="transmembrane region" description="Helical" evidence="1">
    <location>
        <begin position="7"/>
        <end position="25"/>
    </location>
</feature>
<gene>
    <name evidence="2" type="ORF">AAEO50_19145</name>
</gene>
<name>A0ABU9KE73_9BACI</name>
<protein>
    <submittedName>
        <fullName evidence="2">Uncharacterized protein</fullName>
    </submittedName>
</protein>
<dbReference type="EMBL" id="JBBYAF010000053">
    <property type="protein sequence ID" value="MEL3974410.1"/>
    <property type="molecule type" value="Genomic_DNA"/>
</dbReference>
<keyword evidence="1" id="KW-1133">Transmembrane helix</keyword>
<accession>A0ABU9KE73</accession>
<comment type="caution">
    <text evidence="2">The sequence shown here is derived from an EMBL/GenBank/DDBJ whole genome shotgun (WGS) entry which is preliminary data.</text>
</comment>
<evidence type="ECO:0000256" key="1">
    <source>
        <dbReference type="SAM" id="Phobius"/>
    </source>
</evidence>
<dbReference type="RefSeq" id="WP_341985950.1">
    <property type="nucleotide sequence ID" value="NZ_JBBYAF010000053.1"/>
</dbReference>
<evidence type="ECO:0000313" key="3">
    <source>
        <dbReference type="Proteomes" id="UP001389717"/>
    </source>
</evidence>
<keyword evidence="3" id="KW-1185">Reference proteome</keyword>
<sequence length="136" mass="15891">MRIKKWIPITILPLACLIGITVYWFCHYPIIEDDYTELSISKDGQIVYVIDDQDLIRKIIDKVNTSPRSYHPQNGFRYDYLPHGVLIFKNGAEKRELAFVMPMGNVVTKYWEIETSFDFGEDPDDRVKQKMLGPGF</sequence>
<dbReference type="Proteomes" id="UP001389717">
    <property type="component" value="Unassembled WGS sequence"/>
</dbReference>
<organism evidence="2 3">
    <name type="scientific">Rossellomorea oryzaecorticis</name>
    <dbReference type="NCBI Taxonomy" id="1396505"/>
    <lineage>
        <taxon>Bacteria</taxon>
        <taxon>Bacillati</taxon>
        <taxon>Bacillota</taxon>
        <taxon>Bacilli</taxon>
        <taxon>Bacillales</taxon>
        <taxon>Bacillaceae</taxon>
        <taxon>Rossellomorea</taxon>
    </lineage>
</organism>
<keyword evidence="1" id="KW-0812">Transmembrane</keyword>